<dbReference type="InterPro" id="IPR015796">
    <property type="entry name" value="Impact_YigZ-like"/>
</dbReference>
<dbReference type="InterPro" id="IPR001498">
    <property type="entry name" value="Impact_N"/>
</dbReference>
<comment type="caution">
    <text evidence="4">The sequence shown here is derived from an EMBL/GenBank/DDBJ whole genome shotgun (WGS) entry which is preliminary data.</text>
</comment>
<evidence type="ECO:0000259" key="3">
    <source>
        <dbReference type="Pfam" id="PF09186"/>
    </source>
</evidence>
<dbReference type="NCBIfam" id="TIGR00257">
    <property type="entry name" value="IMPACT_YIGZ"/>
    <property type="match status" value="1"/>
</dbReference>
<reference evidence="5 7" key="1">
    <citation type="journal article" date="2018" name="Front. Microbiol.">
        <title>Genome-Based Analysis Reveals the Taxonomy and Diversity of the Family Idiomarinaceae.</title>
        <authorList>
            <person name="Liu Y."/>
            <person name="Lai Q."/>
            <person name="Shao Z."/>
        </authorList>
    </citation>
    <scope>NUCLEOTIDE SEQUENCE [LARGE SCALE GENOMIC DNA]</scope>
    <source>
        <strain evidence="5 7">CF12-14</strain>
    </source>
</reference>
<evidence type="ECO:0000313" key="4">
    <source>
        <dbReference type="EMBL" id="RAJ96884.1"/>
    </source>
</evidence>
<gene>
    <name evidence="4" type="ORF">B0I24_10795</name>
    <name evidence="5" type="ORF">CWE07_08805</name>
</gene>
<dbReference type="Proteomes" id="UP000249203">
    <property type="component" value="Unassembled WGS sequence"/>
</dbReference>
<dbReference type="InterPro" id="IPR020569">
    <property type="entry name" value="UPF0029_Impact_CS"/>
</dbReference>
<proteinExistence type="inferred from homology"/>
<dbReference type="InterPro" id="IPR015269">
    <property type="entry name" value="UPF0029_Impact_C"/>
</dbReference>
<dbReference type="SUPFAM" id="SSF54980">
    <property type="entry name" value="EF-G C-terminal domain-like"/>
    <property type="match status" value="1"/>
</dbReference>
<reference evidence="4 6" key="2">
    <citation type="submission" date="2018-06" db="EMBL/GenBank/DDBJ databases">
        <title>Genomic Encyclopedia of Type Strains, Phase III (KMG-III): the genomes of soil and plant-associated and newly described type strains.</title>
        <authorList>
            <person name="Whitman W."/>
        </authorList>
    </citation>
    <scope>NUCLEOTIDE SEQUENCE [LARGE SCALE GENOMIC DNA]</scope>
    <source>
        <strain evidence="4 6">CGMCC 1.15366</strain>
    </source>
</reference>
<dbReference type="Proteomes" id="UP000287865">
    <property type="component" value="Unassembled WGS sequence"/>
</dbReference>
<dbReference type="InterPro" id="IPR023582">
    <property type="entry name" value="Impact"/>
</dbReference>
<dbReference type="InterPro" id="IPR036956">
    <property type="entry name" value="Impact_N_sf"/>
</dbReference>
<name>A0A327WXE5_9GAMM</name>
<evidence type="ECO:0000313" key="7">
    <source>
        <dbReference type="Proteomes" id="UP000287865"/>
    </source>
</evidence>
<accession>A0A327WXE5</accession>
<feature type="domain" description="Impact N-terminal" evidence="2">
    <location>
        <begin position="17"/>
        <end position="124"/>
    </location>
</feature>
<keyword evidence="7" id="KW-1185">Reference proteome</keyword>
<dbReference type="PANTHER" id="PTHR16301:SF20">
    <property type="entry name" value="IMPACT FAMILY MEMBER YIGZ"/>
    <property type="match status" value="1"/>
</dbReference>
<dbReference type="Pfam" id="PF09186">
    <property type="entry name" value="DUF1949"/>
    <property type="match status" value="1"/>
</dbReference>
<dbReference type="OrthoDB" id="9813771at2"/>
<dbReference type="EMBL" id="QLMD01000007">
    <property type="protein sequence ID" value="RAJ96884.1"/>
    <property type="molecule type" value="Genomic_DNA"/>
</dbReference>
<dbReference type="EMBL" id="PIPK01000007">
    <property type="protein sequence ID" value="RUO24177.1"/>
    <property type="molecule type" value="Genomic_DNA"/>
</dbReference>
<dbReference type="Gene3D" id="3.30.70.240">
    <property type="match status" value="1"/>
</dbReference>
<dbReference type="InterPro" id="IPR035647">
    <property type="entry name" value="EFG_III/V"/>
</dbReference>
<dbReference type="RefSeq" id="WP_111569543.1">
    <property type="nucleotide sequence ID" value="NZ_PIPK01000007.1"/>
</dbReference>
<dbReference type="GO" id="GO:0005737">
    <property type="term" value="C:cytoplasm"/>
    <property type="evidence" value="ECO:0007669"/>
    <property type="project" value="TreeGrafter"/>
</dbReference>
<evidence type="ECO:0000313" key="5">
    <source>
        <dbReference type="EMBL" id="RUO24177.1"/>
    </source>
</evidence>
<protein>
    <submittedName>
        <fullName evidence="4 5">YigZ family protein</fullName>
    </submittedName>
</protein>
<dbReference type="InterPro" id="IPR020568">
    <property type="entry name" value="Ribosomal_Su5_D2-typ_SF"/>
</dbReference>
<feature type="domain" description="UPF0029" evidence="3">
    <location>
        <begin position="140"/>
        <end position="188"/>
    </location>
</feature>
<dbReference type="Gene3D" id="3.30.230.30">
    <property type="entry name" value="Impact, N-terminal domain"/>
    <property type="match status" value="1"/>
</dbReference>
<dbReference type="PANTHER" id="PTHR16301">
    <property type="entry name" value="IMPACT-RELATED"/>
    <property type="match status" value="1"/>
</dbReference>
<dbReference type="PROSITE" id="PS00910">
    <property type="entry name" value="UPF0029"/>
    <property type="match status" value="1"/>
</dbReference>
<evidence type="ECO:0000313" key="6">
    <source>
        <dbReference type="Proteomes" id="UP000249203"/>
    </source>
</evidence>
<comment type="similarity">
    <text evidence="1">Belongs to the IMPACT family.</text>
</comment>
<evidence type="ECO:0000259" key="2">
    <source>
        <dbReference type="Pfam" id="PF01205"/>
    </source>
</evidence>
<sequence>MTFKVPAGFKETELEIKKSRFIAWAAPVQTREDALAWVEQAKVAFPDARHHCWAYLLASSGAATHAAANDDGEPSGTAGKPILNVIQHKDIANVVVIVIRYFGGIKLGAGGLVRAYAGASEQVLSQLEVNELVATQVRYVRCDFAQEQQIRHFCQQQGVTVVDVTYAEHVTLTLEAPEHVLADLEALAASLQAHVLETSGTSD</sequence>
<dbReference type="GO" id="GO:0006446">
    <property type="term" value="P:regulation of translational initiation"/>
    <property type="evidence" value="ECO:0007669"/>
    <property type="project" value="TreeGrafter"/>
</dbReference>
<evidence type="ECO:0000256" key="1">
    <source>
        <dbReference type="ARBA" id="ARBA00007665"/>
    </source>
</evidence>
<dbReference type="Pfam" id="PF01205">
    <property type="entry name" value="Impact_N"/>
    <property type="match status" value="1"/>
</dbReference>
<dbReference type="GO" id="GO:0017111">
    <property type="term" value="F:ribonucleoside triphosphate phosphatase activity"/>
    <property type="evidence" value="ECO:0007669"/>
    <property type="project" value="UniProtKB-ARBA"/>
</dbReference>
<organism evidence="4 6">
    <name type="scientific">Aliidiomarina maris</name>
    <dbReference type="NCBI Taxonomy" id="531312"/>
    <lineage>
        <taxon>Bacteria</taxon>
        <taxon>Pseudomonadati</taxon>
        <taxon>Pseudomonadota</taxon>
        <taxon>Gammaproteobacteria</taxon>
        <taxon>Alteromonadales</taxon>
        <taxon>Idiomarinaceae</taxon>
        <taxon>Aliidiomarina</taxon>
    </lineage>
</organism>
<dbReference type="GO" id="GO:0043168">
    <property type="term" value="F:anion binding"/>
    <property type="evidence" value="ECO:0007669"/>
    <property type="project" value="UniProtKB-ARBA"/>
</dbReference>
<dbReference type="SUPFAM" id="SSF54211">
    <property type="entry name" value="Ribosomal protein S5 domain 2-like"/>
    <property type="match status" value="1"/>
</dbReference>
<dbReference type="GO" id="GO:0032561">
    <property type="term" value="F:guanyl ribonucleotide binding"/>
    <property type="evidence" value="ECO:0007669"/>
    <property type="project" value="UniProtKB-ARBA"/>
</dbReference>
<dbReference type="AlphaFoldDB" id="A0A327WXE5"/>